<feature type="domain" description="WSC" evidence="3">
    <location>
        <begin position="78"/>
        <end position="173"/>
    </location>
</feature>
<dbReference type="Pfam" id="PF03659">
    <property type="entry name" value="Glyco_hydro_71"/>
    <property type="match status" value="1"/>
</dbReference>
<feature type="chain" id="PRO_5002522166" evidence="2">
    <location>
        <begin position="24"/>
        <end position="763"/>
    </location>
</feature>
<dbReference type="PANTHER" id="PTHR45964">
    <property type="entry name" value="WSCD FAMILY MEMBER CG9164"/>
    <property type="match status" value="1"/>
</dbReference>
<sequence>MLSSIFSSLLLLTATILPLHVSASSSHSIGNARRRHHSRLAQVGTTHSNPSITTILVQPDAPSSTDLAARTTYPLPTGWAAGGCIFDAPARYLTGYAYQESGMTVEKCTTTCQSMGYIYAGLEYTEQCFCGNYENTAGSTGLGTILADSYCSAVGSDGSPCGGWWSLSLFIYTAPASTATSSSSAVASASASSSTSNWVNQGCVSDSSSRTLTGYSESKLTGWTVSGCTNLCASKGYSIAGLEVATQCFCGNSLSTTATKLESWSCGWYCYGTGDVCGGSWALSIYSTSSLTSLLSNSSSSSSSAAASSTATPTATSASSARASSSAVISSVVSATSSAASASASAVADSSKAVYVHMMVGNTYPYTQADWLTQITLAAGAGFDGFALNIGSDSWQWTQVSYAYAAAASFGTSFKLFISFDMSVLPCTAYSNGAALQLYITTYGSHSNQAWYKNKILASTFAGSDCTFGYSGWDAGWQGAFKTPLKSAGYNVFFLPSVFVDPSTFSSVNVIDGELNWNGAWPTGSTDLTFSSTDEAYISGLGTKSFATTVSPVFFTHYGVDSYNKNWIYRSDDWLYSYRWDQLIANRARFDLVEALTWNDYGESSYIGPISGAQPNSQAWVDGFDHTPLLEINKYYAAAFKTGVYPTVSTDKVYLMARPHPVNAVASADSVPTPTNGGYSQDKFYALVFAKSAATVTLTSSVGSVTQDVAAGVTRLSYALVAGSTMKVTMTRSGSSVVNYQPSFTFNGSPTTYNFNYQIYASS</sequence>
<dbReference type="InterPro" id="IPR005197">
    <property type="entry name" value="Glyco_hydro_71"/>
</dbReference>
<dbReference type="InterPro" id="IPR051589">
    <property type="entry name" value="Sialate-O-sulfotransferase"/>
</dbReference>
<organism evidence="4">
    <name type="scientific">Phaffia rhodozyma</name>
    <name type="common">Yeast</name>
    <name type="synonym">Xanthophyllomyces dendrorhous</name>
    <dbReference type="NCBI Taxonomy" id="264483"/>
    <lineage>
        <taxon>Eukaryota</taxon>
        <taxon>Fungi</taxon>
        <taxon>Dikarya</taxon>
        <taxon>Basidiomycota</taxon>
        <taxon>Agaricomycotina</taxon>
        <taxon>Tremellomycetes</taxon>
        <taxon>Cystofilobasidiales</taxon>
        <taxon>Mrakiaceae</taxon>
        <taxon>Phaffia</taxon>
    </lineage>
</organism>
<keyword evidence="2" id="KW-0732">Signal</keyword>
<keyword evidence="4" id="KW-0378">Hydrolase</keyword>
<dbReference type="Gene3D" id="3.20.20.80">
    <property type="entry name" value="Glycosidases"/>
    <property type="match status" value="1"/>
</dbReference>
<dbReference type="CDD" id="cd11577">
    <property type="entry name" value="GH71"/>
    <property type="match status" value="1"/>
</dbReference>
<dbReference type="Pfam" id="PF01822">
    <property type="entry name" value="WSC"/>
    <property type="match status" value="2"/>
</dbReference>
<dbReference type="SMART" id="SM00321">
    <property type="entry name" value="WSC"/>
    <property type="match status" value="2"/>
</dbReference>
<dbReference type="PANTHER" id="PTHR45964:SF5">
    <property type="entry name" value="WSCD FAMILY MEMBER CG9164"/>
    <property type="match status" value="1"/>
</dbReference>
<protein>
    <submittedName>
        <fullName evidence="4">Glycoside hydrolase, family 71</fullName>
    </submittedName>
</protein>
<dbReference type="PROSITE" id="PS51212">
    <property type="entry name" value="WSC"/>
    <property type="match status" value="2"/>
</dbReference>
<dbReference type="InterPro" id="IPR002889">
    <property type="entry name" value="WSC_carb-bd"/>
</dbReference>
<evidence type="ECO:0000313" key="4">
    <source>
        <dbReference type="EMBL" id="CED85561.1"/>
    </source>
</evidence>
<dbReference type="EMBL" id="LN483332">
    <property type="protein sequence ID" value="CED85561.1"/>
    <property type="molecule type" value="Genomic_DNA"/>
</dbReference>
<reference evidence="4" key="1">
    <citation type="submission" date="2014-08" db="EMBL/GenBank/DDBJ databases">
        <authorList>
            <person name="Sharma Rahul"/>
            <person name="Thines Marco"/>
        </authorList>
    </citation>
    <scope>NUCLEOTIDE SEQUENCE</scope>
</reference>
<accession>A0A0F7SVI5</accession>
<proteinExistence type="predicted"/>
<dbReference type="GO" id="GO:0051118">
    <property type="term" value="F:glucan endo-1,3-alpha-glucosidase activity"/>
    <property type="evidence" value="ECO:0007669"/>
    <property type="project" value="InterPro"/>
</dbReference>
<feature type="signal peptide" evidence="2">
    <location>
        <begin position="1"/>
        <end position="23"/>
    </location>
</feature>
<evidence type="ECO:0000256" key="1">
    <source>
        <dbReference type="ARBA" id="ARBA00022737"/>
    </source>
</evidence>
<evidence type="ECO:0000259" key="3">
    <source>
        <dbReference type="PROSITE" id="PS51212"/>
    </source>
</evidence>
<keyword evidence="1" id="KW-0677">Repeat</keyword>
<name>A0A0F7SVI5_PHARH</name>
<evidence type="ECO:0000256" key="2">
    <source>
        <dbReference type="SAM" id="SignalP"/>
    </source>
</evidence>
<dbReference type="AlphaFoldDB" id="A0A0F7SVI5"/>
<feature type="domain" description="WSC" evidence="3">
    <location>
        <begin position="197"/>
        <end position="289"/>
    </location>
</feature>